<organism evidence="2 3">
    <name type="scientific">Lithospermum erythrorhizon</name>
    <name type="common">Purple gromwell</name>
    <name type="synonym">Lithospermum officinale var. erythrorhizon</name>
    <dbReference type="NCBI Taxonomy" id="34254"/>
    <lineage>
        <taxon>Eukaryota</taxon>
        <taxon>Viridiplantae</taxon>
        <taxon>Streptophyta</taxon>
        <taxon>Embryophyta</taxon>
        <taxon>Tracheophyta</taxon>
        <taxon>Spermatophyta</taxon>
        <taxon>Magnoliopsida</taxon>
        <taxon>eudicotyledons</taxon>
        <taxon>Gunneridae</taxon>
        <taxon>Pentapetalae</taxon>
        <taxon>asterids</taxon>
        <taxon>lamiids</taxon>
        <taxon>Boraginales</taxon>
        <taxon>Boraginaceae</taxon>
        <taxon>Boraginoideae</taxon>
        <taxon>Lithospermeae</taxon>
        <taxon>Lithospermum</taxon>
    </lineage>
</organism>
<dbReference type="SUPFAM" id="SSF53098">
    <property type="entry name" value="Ribonuclease H-like"/>
    <property type="match status" value="1"/>
</dbReference>
<dbReference type="PROSITE" id="PS50879">
    <property type="entry name" value="RNASE_H_1"/>
    <property type="match status" value="1"/>
</dbReference>
<comment type="caution">
    <text evidence="2">The sequence shown here is derived from an EMBL/GenBank/DDBJ whole genome shotgun (WGS) entry which is preliminary data.</text>
</comment>
<sequence length="168" mass="18790">MSYMGQKIITPRIDKFAFALVISARKLKIYFESYAIQVVTDQPLKIDIISPQLFRRFPRNKAQALADFIIECIAQPPQVISGFGDFEPRLNNPEWVLYVDGARNEKGSGAGILIRGLDGIAMEYALRFTFPTTNNEAEFEAIVAGLTIASSLGIDRIWVKGDSKLIMD</sequence>
<evidence type="ECO:0000313" key="3">
    <source>
        <dbReference type="Proteomes" id="UP001454036"/>
    </source>
</evidence>
<proteinExistence type="predicted"/>
<gene>
    <name evidence="2" type="ORF">LIER_01259</name>
</gene>
<accession>A0AAV3NLB5</accession>
<dbReference type="InterPro" id="IPR002156">
    <property type="entry name" value="RNaseH_domain"/>
</dbReference>
<protein>
    <recommendedName>
        <fullName evidence="1">RNase H type-1 domain-containing protein</fullName>
    </recommendedName>
</protein>
<reference evidence="2 3" key="1">
    <citation type="submission" date="2024-01" db="EMBL/GenBank/DDBJ databases">
        <title>The complete chloroplast genome sequence of Lithospermum erythrorhizon: insights into the phylogenetic relationship among Boraginaceae species and the maternal lineages of purple gromwells.</title>
        <authorList>
            <person name="Okada T."/>
            <person name="Watanabe K."/>
        </authorList>
    </citation>
    <scope>NUCLEOTIDE SEQUENCE [LARGE SCALE GENOMIC DNA]</scope>
</reference>
<evidence type="ECO:0000259" key="1">
    <source>
        <dbReference type="PROSITE" id="PS50879"/>
    </source>
</evidence>
<dbReference type="InterPro" id="IPR012337">
    <property type="entry name" value="RNaseH-like_sf"/>
</dbReference>
<evidence type="ECO:0000313" key="2">
    <source>
        <dbReference type="EMBL" id="GAA0139778.1"/>
    </source>
</evidence>
<name>A0AAV3NLB5_LITER</name>
<dbReference type="GO" id="GO:0004523">
    <property type="term" value="F:RNA-DNA hybrid ribonuclease activity"/>
    <property type="evidence" value="ECO:0007669"/>
    <property type="project" value="InterPro"/>
</dbReference>
<dbReference type="InterPro" id="IPR036397">
    <property type="entry name" value="RNaseH_sf"/>
</dbReference>
<dbReference type="Gene3D" id="3.30.420.10">
    <property type="entry name" value="Ribonuclease H-like superfamily/Ribonuclease H"/>
    <property type="match status" value="1"/>
</dbReference>
<dbReference type="Proteomes" id="UP001454036">
    <property type="component" value="Unassembled WGS sequence"/>
</dbReference>
<feature type="domain" description="RNase H type-1" evidence="1">
    <location>
        <begin position="91"/>
        <end position="168"/>
    </location>
</feature>
<dbReference type="GO" id="GO:0003676">
    <property type="term" value="F:nucleic acid binding"/>
    <property type="evidence" value="ECO:0007669"/>
    <property type="project" value="InterPro"/>
</dbReference>
<dbReference type="AlphaFoldDB" id="A0AAV3NLB5"/>
<dbReference type="EMBL" id="BAABME010000119">
    <property type="protein sequence ID" value="GAA0139778.1"/>
    <property type="molecule type" value="Genomic_DNA"/>
</dbReference>
<dbReference type="PANTHER" id="PTHR48475:SF1">
    <property type="entry name" value="RNASE H TYPE-1 DOMAIN-CONTAINING PROTEIN"/>
    <property type="match status" value="1"/>
</dbReference>
<dbReference type="Pfam" id="PF13456">
    <property type="entry name" value="RVT_3"/>
    <property type="match status" value="1"/>
</dbReference>
<dbReference type="PANTHER" id="PTHR48475">
    <property type="entry name" value="RIBONUCLEASE H"/>
    <property type="match status" value="1"/>
</dbReference>
<keyword evidence="3" id="KW-1185">Reference proteome</keyword>